<accession>A0A935K858</accession>
<evidence type="ECO:0008006" key="3">
    <source>
        <dbReference type="Google" id="ProtNLM"/>
    </source>
</evidence>
<proteinExistence type="predicted"/>
<sequence>MNQEATPSSLTEHNLLAIFEWLQLANGRSGSDDAEQLLRQLLLLRDTPAPTRQRLKILDLIYKETRRVVFAELPKLLEINLPVSRKIRQRVRITQDLLEALTQEYFNTLAELFDPQGTPASSPPQATLIHITQCLAWHIRISHLAAAPNPAGLWQKLHSAFHSARRLGVHNTSSQNHSVSLEKVYAGTLLAAMAQPASFCARELEFIVEYVESSLKPVQILETTPNDCNGIFWVDLERDFPAHALVRRTPPGDTPVLFLTGDSSAQQANAHLSALEQGASAANLGLPAFADSHAGQGVLRRLQSLWGNPTKRKFPRRRQSYRINLCSGLEQLWHLIREPERASEISEWMVTNESPDGYSLMHMSGETTCVRVGDIVAVQAKDERAELKPLWHVCLVRWALSENPEHIELGLQQLASHVIAAELARPQELDSKHIPALILPKMPPLRPHAGIVVHTGSLPENANRLVLLIEKENLEIREVSPTELAEQTASIEVFNVSPVETP</sequence>
<dbReference type="EMBL" id="JADJMS010000009">
    <property type="protein sequence ID" value="MBK7414405.1"/>
    <property type="molecule type" value="Genomic_DNA"/>
</dbReference>
<dbReference type="Proteomes" id="UP000739411">
    <property type="component" value="Unassembled WGS sequence"/>
</dbReference>
<evidence type="ECO:0000313" key="1">
    <source>
        <dbReference type="EMBL" id="MBK7414405.1"/>
    </source>
</evidence>
<name>A0A935K858_9RHOO</name>
<protein>
    <recommendedName>
        <fullName evidence="3">Molecular chaperone</fullName>
    </recommendedName>
</protein>
<dbReference type="AlphaFoldDB" id="A0A935K858"/>
<reference evidence="1 2" key="1">
    <citation type="submission" date="2020-10" db="EMBL/GenBank/DDBJ databases">
        <title>Connecting structure to function with the recovery of over 1000 high-quality activated sludge metagenome-assembled genomes encoding full-length rRNA genes using long-read sequencing.</title>
        <authorList>
            <person name="Singleton C.M."/>
            <person name="Petriglieri F."/>
            <person name="Kristensen J.M."/>
            <person name="Kirkegaard R.H."/>
            <person name="Michaelsen T.Y."/>
            <person name="Andersen M.H."/>
            <person name="Karst S.M."/>
            <person name="Dueholm M.S."/>
            <person name="Nielsen P.H."/>
            <person name="Albertsen M."/>
        </authorList>
    </citation>
    <scope>NUCLEOTIDE SEQUENCE [LARGE SCALE GENOMIC DNA]</scope>
    <source>
        <strain evidence="1">EsbW_18-Q3-R4-48_BATAC.463</strain>
    </source>
</reference>
<gene>
    <name evidence="1" type="ORF">IPJ38_04070</name>
</gene>
<organism evidence="1 2">
    <name type="scientific">Candidatus Dechloromonas phosphorivorans</name>
    <dbReference type="NCBI Taxonomy" id="2899244"/>
    <lineage>
        <taxon>Bacteria</taxon>
        <taxon>Pseudomonadati</taxon>
        <taxon>Pseudomonadota</taxon>
        <taxon>Betaproteobacteria</taxon>
        <taxon>Rhodocyclales</taxon>
        <taxon>Azonexaceae</taxon>
        <taxon>Dechloromonas</taxon>
    </lineage>
</organism>
<comment type="caution">
    <text evidence="1">The sequence shown here is derived from an EMBL/GenBank/DDBJ whole genome shotgun (WGS) entry which is preliminary data.</text>
</comment>
<evidence type="ECO:0000313" key="2">
    <source>
        <dbReference type="Proteomes" id="UP000739411"/>
    </source>
</evidence>